<dbReference type="Proteomes" id="UP000887116">
    <property type="component" value="Unassembled WGS sequence"/>
</dbReference>
<protein>
    <submittedName>
        <fullName evidence="2">Uncharacterized protein</fullName>
    </submittedName>
</protein>
<accession>A0A8X6LPP5</accession>
<evidence type="ECO:0000256" key="1">
    <source>
        <dbReference type="SAM" id="MobiDB-lite"/>
    </source>
</evidence>
<organism evidence="2 3">
    <name type="scientific">Trichonephila clavata</name>
    <name type="common">Joro spider</name>
    <name type="synonym">Nephila clavata</name>
    <dbReference type="NCBI Taxonomy" id="2740835"/>
    <lineage>
        <taxon>Eukaryota</taxon>
        <taxon>Metazoa</taxon>
        <taxon>Ecdysozoa</taxon>
        <taxon>Arthropoda</taxon>
        <taxon>Chelicerata</taxon>
        <taxon>Arachnida</taxon>
        <taxon>Araneae</taxon>
        <taxon>Araneomorphae</taxon>
        <taxon>Entelegynae</taxon>
        <taxon>Araneoidea</taxon>
        <taxon>Nephilidae</taxon>
        <taxon>Trichonephila</taxon>
    </lineage>
</organism>
<gene>
    <name evidence="2" type="primary">AVEN_155540_1</name>
    <name evidence="2" type="ORF">TNCT_737511</name>
</gene>
<dbReference type="AlphaFoldDB" id="A0A8X6LPP5"/>
<comment type="caution">
    <text evidence="2">The sequence shown here is derived from an EMBL/GenBank/DDBJ whole genome shotgun (WGS) entry which is preliminary data.</text>
</comment>
<reference evidence="2" key="1">
    <citation type="submission" date="2020-07" db="EMBL/GenBank/DDBJ databases">
        <title>Multicomponent nature underlies the extraordinary mechanical properties of spider dragline silk.</title>
        <authorList>
            <person name="Kono N."/>
            <person name="Nakamura H."/>
            <person name="Mori M."/>
            <person name="Yoshida Y."/>
            <person name="Ohtoshi R."/>
            <person name="Malay A.D."/>
            <person name="Moran D.A.P."/>
            <person name="Tomita M."/>
            <person name="Numata K."/>
            <person name="Arakawa K."/>
        </authorList>
    </citation>
    <scope>NUCLEOTIDE SEQUENCE</scope>
</reference>
<evidence type="ECO:0000313" key="3">
    <source>
        <dbReference type="Proteomes" id="UP000887116"/>
    </source>
</evidence>
<keyword evidence="3" id="KW-1185">Reference proteome</keyword>
<sequence length="74" mass="7971">MGTDRHENHTLSLGFSRTGGGAPDTAAATVLLREQRPYLLTRFQGHELLQRKDNSSPGPPTASPSSVALPHLDH</sequence>
<dbReference type="EMBL" id="BMAO01007452">
    <property type="protein sequence ID" value="GFR16062.1"/>
    <property type="molecule type" value="Genomic_DNA"/>
</dbReference>
<feature type="region of interest" description="Disordered" evidence="1">
    <location>
        <begin position="1"/>
        <end position="22"/>
    </location>
</feature>
<feature type="region of interest" description="Disordered" evidence="1">
    <location>
        <begin position="48"/>
        <end position="74"/>
    </location>
</feature>
<name>A0A8X6LPP5_TRICU</name>
<evidence type="ECO:0000313" key="2">
    <source>
        <dbReference type="EMBL" id="GFR16062.1"/>
    </source>
</evidence>
<proteinExistence type="predicted"/>